<accession>A0A6S7JR99</accession>
<proteinExistence type="predicted"/>
<sequence length="309" mass="34946">MESYLNNRVILGRLIFVLQALGDYFLFIPRFCGVVRRYVVNGGVQGPESNGDVQHDEGLEDQRFACETKGLLYVDREQCLTEGLKKSFDHFHDFTLKCGSPIGTILMSGRSTCRRCNGKLSVDANGHVVVFYHIYFGSYLGSRVKKSCRKCKLYEHYGGWTEGGKHYFDDDCLNNEFLLTSEETAFHVPLLKECGSLLLVGALAFSSFASSYNHRFGYRKQKDMCDRSKAKRMKTIPYDKTELAKIIVQQYESVFYKKWTDHVCAVAGCKTVIVIDGNMKNARQVCSCADVGELYFDGMPGSILVGEFD</sequence>
<name>A0A6S7JR99_PARCT</name>
<dbReference type="EMBL" id="CACRXK020007748">
    <property type="protein sequence ID" value="CAB4013088.1"/>
    <property type="molecule type" value="Genomic_DNA"/>
</dbReference>
<evidence type="ECO:0000313" key="1">
    <source>
        <dbReference type="EMBL" id="CAB4013088.1"/>
    </source>
</evidence>
<protein>
    <submittedName>
        <fullName evidence="1">Uncharacterized protein</fullName>
    </submittedName>
</protein>
<dbReference type="AlphaFoldDB" id="A0A6S7JR99"/>
<keyword evidence="2" id="KW-1185">Reference proteome</keyword>
<dbReference type="Proteomes" id="UP001152795">
    <property type="component" value="Unassembled WGS sequence"/>
</dbReference>
<dbReference type="OrthoDB" id="5972318at2759"/>
<organism evidence="1 2">
    <name type="scientific">Paramuricea clavata</name>
    <name type="common">Red gorgonian</name>
    <name type="synonym">Violescent sea-whip</name>
    <dbReference type="NCBI Taxonomy" id="317549"/>
    <lineage>
        <taxon>Eukaryota</taxon>
        <taxon>Metazoa</taxon>
        <taxon>Cnidaria</taxon>
        <taxon>Anthozoa</taxon>
        <taxon>Octocorallia</taxon>
        <taxon>Malacalcyonacea</taxon>
        <taxon>Plexauridae</taxon>
        <taxon>Paramuricea</taxon>
    </lineage>
</organism>
<reference evidence="1" key="1">
    <citation type="submission" date="2020-04" db="EMBL/GenBank/DDBJ databases">
        <authorList>
            <person name="Alioto T."/>
            <person name="Alioto T."/>
            <person name="Gomez Garrido J."/>
        </authorList>
    </citation>
    <scope>NUCLEOTIDE SEQUENCE</scope>
    <source>
        <strain evidence="1">A484AB</strain>
    </source>
</reference>
<comment type="caution">
    <text evidence="1">The sequence shown here is derived from an EMBL/GenBank/DDBJ whole genome shotgun (WGS) entry which is preliminary data.</text>
</comment>
<gene>
    <name evidence="1" type="ORF">PACLA_8A005445</name>
</gene>
<evidence type="ECO:0000313" key="2">
    <source>
        <dbReference type="Proteomes" id="UP001152795"/>
    </source>
</evidence>